<dbReference type="PANTHER" id="PTHR42928">
    <property type="entry name" value="TRICARBOXYLATE-BINDING PROTEIN"/>
    <property type="match status" value="1"/>
</dbReference>
<name>A0ABT5N1B3_9BURK</name>
<sequence>MITHRLRPLTLALAATSLLALAHGSACAQSPYPSRPIKLIVPYAAGGTVDVFARIVTPGLEAKLKQAVVVDNVPGAGGTLGVNKGVKSAPDGYTIVMGIVSDVVLAPLTESTVTYSHKDLDAIAPLGTSGLAMVAKPSLGINSFASLISYAKAHPGKLSYGATGAGSLPALAMESLKQRAKVDIEFIPYASASKIALDLMGGHLDIALSGLPALLEPIKSGKMTPVGVMSKERDLGAPELGAAGETAELAGMDFYFWTGLFAPKGTPPDIIAKLNQAFSDVLADEKVRTKFKDYGVKISPPMTPVQFTAFVAKSHSDWSAVVKQSGLKVK</sequence>
<gene>
    <name evidence="3" type="ORF">PSQ40_14790</name>
</gene>
<protein>
    <submittedName>
        <fullName evidence="3">Tripartite tricarboxylate transporter substrate binding protein</fullName>
    </submittedName>
</protein>
<dbReference type="Gene3D" id="3.40.190.150">
    <property type="entry name" value="Bordetella uptake gene, domain 1"/>
    <property type="match status" value="1"/>
</dbReference>
<reference evidence="3 4" key="1">
    <citation type="submission" date="2023-02" db="EMBL/GenBank/DDBJ databases">
        <title>Bacterial whole genomic sequence of Curvibacter sp. HBC61.</title>
        <authorList>
            <person name="Le V."/>
            <person name="Ko S.-R."/>
            <person name="Ahn C.-Y."/>
            <person name="Oh H.-M."/>
        </authorList>
    </citation>
    <scope>NUCLEOTIDE SEQUENCE [LARGE SCALE GENOMIC DNA]</scope>
    <source>
        <strain evidence="3 4">HBC61</strain>
    </source>
</reference>
<dbReference type="CDD" id="cd07012">
    <property type="entry name" value="PBP2_Bug_TTT"/>
    <property type="match status" value="1"/>
</dbReference>
<evidence type="ECO:0000256" key="2">
    <source>
        <dbReference type="SAM" id="SignalP"/>
    </source>
</evidence>
<dbReference type="Gene3D" id="3.40.190.10">
    <property type="entry name" value="Periplasmic binding protein-like II"/>
    <property type="match status" value="1"/>
</dbReference>
<dbReference type="InterPro" id="IPR005064">
    <property type="entry name" value="BUG"/>
</dbReference>
<keyword evidence="4" id="KW-1185">Reference proteome</keyword>
<dbReference type="InterPro" id="IPR042100">
    <property type="entry name" value="Bug_dom1"/>
</dbReference>
<dbReference type="EMBL" id="JAQSIP010000007">
    <property type="protein sequence ID" value="MDD0839848.1"/>
    <property type="molecule type" value="Genomic_DNA"/>
</dbReference>
<organism evidence="3 4">
    <name type="scientific">Curvibacter cyanobacteriorum</name>
    <dbReference type="NCBI Taxonomy" id="3026422"/>
    <lineage>
        <taxon>Bacteria</taxon>
        <taxon>Pseudomonadati</taxon>
        <taxon>Pseudomonadota</taxon>
        <taxon>Betaproteobacteria</taxon>
        <taxon>Burkholderiales</taxon>
        <taxon>Comamonadaceae</taxon>
        <taxon>Curvibacter</taxon>
    </lineage>
</organism>
<comment type="similarity">
    <text evidence="1">Belongs to the UPF0065 (bug) family.</text>
</comment>
<feature type="chain" id="PRO_5046350937" evidence="2">
    <location>
        <begin position="29"/>
        <end position="330"/>
    </location>
</feature>
<dbReference type="PANTHER" id="PTHR42928:SF5">
    <property type="entry name" value="BLR1237 PROTEIN"/>
    <property type="match status" value="1"/>
</dbReference>
<comment type="caution">
    <text evidence="3">The sequence shown here is derived from an EMBL/GenBank/DDBJ whole genome shotgun (WGS) entry which is preliminary data.</text>
</comment>
<evidence type="ECO:0000313" key="4">
    <source>
        <dbReference type="Proteomes" id="UP001528673"/>
    </source>
</evidence>
<dbReference type="PIRSF" id="PIRSF017082">
    <property type="entry name" value="YflP"/>
    <property type="match status" value="1"/>
</dbReference>
<dbReference type="SUPFAM" id="SSF53850">
    <property type="entry name" value="Periplasmic binding protein-like II"/>
    <property type="match status" value="1"/>
</dbReference>
<evidence type="ECO:0000256" key="1">
    <source>
        <dbReference type="ARBA" id="ARBA00006987"/>
    </source>
</evidence>
<dbReference type="RefSeq" id="WP_273952416.1">
    <property type="nucleotide sequence ID" value="NZ_JAQSIP010000007.1"/>
</dbReference>
<feature type="signal peptide" evidence="2">
    <location>
        <begin position="1"/>
        <end position="28"/>
    </location>
</feature>
<dbReference type="Pfam" id="PF03401">
    <property type="entry name" value="TctC"/>
    <property type="match status" value="1"/>
</dbReference>
<proteinExistence type="inferred from homology"/>
<dbReference type="Proteomes" id="UP001528673">
    <property type="component" value="Unassembled WGS sequence"/>
</dbReference>
<accession>A0ABT5N1B3</accession>
<keyword evidence="2" id="KW-0732">Signal</keyword>
<evidence type="ECO:0000313" key="3">
    <source>
        <dbReference type="EMBL" id="MDD0839848.1"/>
    </source>
</evidence>